<evidence type="ECO:0000256" key="2">
    <source>
        <dbReference type="ARBA" id="ARBA00023125"/>
    </source>
</evidence>
<dbReference type="PANTHER" id="PTHR33204:SF39">
    <property type="entry name" value="TRANSCRIPTIONAL REGULATORY PROTEIN"/>
    <property type="match status" value="1"/>
</dbReference>
<dbReference type="Pfam" id="PF01638">
    <property type="entry name" value="HxlR"/>
    <property type="match status" value="1"/>
</dbReference>
<sequence>MEEGTSKSPSHCAGTYGGDTGPDTDPFQWDTREDCEVRQILDRIADKWSLLVIALLDRRVLRFTELRREIDGVSQRMLTVTLRQLERDGLVKRTVHPVVPPRVEYELTPLGATLHTTIRSLVTWTERHQGEIAAARAAYDAREAADAAGSVEAAPAAGRGRPVPV</sequence>
<evidence type="ECO:0000256" key="3">
    <source>
        <dbReference type="ARBA" id="ARBA00023163"/>
    </source>
</evidence>
<name>A0ABP7LJY2_9ACTN</name>
<dbReference type="RefSeq" id="WP_345278608.1">
    <property type="nucleotide sequence ID" value="NZ_BAABAJ010000002.1"/>
</dbReference>
<proteinExistence type="predicted"/>
<dbReference type="EMBL" id="BAABAJ010000002">
    <property type="protein sequence ID" value="GAA3900398.1"/>
    <property type="molecule type" value="Genomic_DNA"/>
</dbReference>
<reference evidence="7" key="1">
    <citation type="journal article" date="2019" name="Int. J. Syst. Evol. Microbiol.">
        <title>The Global Catalogue of Microorganisms (GCM) 10K type strain sequencing project: providing services to taxonomists for standard genome sequencing and annotation.</title>
        <authorList>
            <consortium name="The Broad Institute Genomics Platform"/>
            <consortium name="The Broad Institute Genome Sequencing Center for Infectious Disease"/>
            <person name="Wu L."/>
            <person name="Ma J."/>
        </authorList>
    </citation>
    <scope>NUCLEOTIDE SEQUENCE [LARGE SCALE GENOMIC DNA]</scope>
    <source>
        <strain evidence="7">JCM 16956</strain>
    </source>
</reference>
<dbReference type="PANTHER" id="PTHR33204">
    <property type="entry name" value="TRANSCRIPTIONAL REGULATOR, MARR FAMILY"/>
    <property type="match status" value="1"/>
</dbReference>
<evidence type="ECO:0000256" key="4">
    <source>
        <dbReference type="SAM" id="MobiDB-lite"/>
    </source>
</evidence>
<keyword evidence="1" id="KW-0805">Transcription regulation</keyword>
<dbReference type="InterPro" id="IPR002577">
    <property type="entry name" value="HTH_HxlR"/>
</dbReference>
<evidence type="ECO:0000256" key="1">
    <source>
        <dbReference type="ARBA" id="ARBA00023015"/>
    </source>
</evidence>
<evidence type="ECO:0000259" key="5">
    <source>
        <dbReference type="PROSITE" id="PS51118"/>
    </source>
</evidence>
<keyword evidence="3" id="KW-0804">Transcription</keyword>
<keyword evidence="2" id="KW-0238">DNA-binding</keyword>
<protein>
    <recommendedName>
        <fullName evidence="5">HTH hxlR-type domain-containing protein</fullName>
    </recommendedName>
</protein>
<dbReference type="Gene3D" id="1.10.10.10">
    <property type="entry name" value="Winged helix-like DNA-binding domain superfamily/Winged helix DNA-binding domain"/>
    <property type="match status" value="1"/>
</dbReference>
<dbReference type="Proteomes" id="UP001501000">
    <property type="component" value="Unassembled WGS sequence"/>
</dbReference>
<dbReference type="InterPro" id="IPR036390">
    <property type="entry name" value="WH_DNA-bd_sf"/>
</dbReference>
<feature type="region of interest" description="Disordered" evidence="4">
    <location>
        <begin position="1"/>
        <end position="26"/>
    </location>
</feature>
<accession>A0ABP7LJY2</accession>
<gene>
    <name evidence="6" type="ORF">GCM10022244_08240</name>
</gene>
<evidence type="ECO:0000313" key="6">
    <source>
        <dbReference type="EMBL" id="GAA3900398.1"/>
    </source>
</evidence>
<feature type="domain" description="HTH hxlR-type" evidence="5">
    <location>
        <begin position="35"/>
        <end position="133"/>
    </location>
</feature>
<dbReference type="SUPFAM" id="SSF46785">
    <property type="entry name" value="Winged helix' DNA-binding domain"/>
    <property type="match status" value="1"/>
</dbReference>
<dbReference type="PROSITE" id="PS51118">
    <property type="entry name" value="HTH_HXLR"/>
    <property type="match status" value="1"/>
</dbReference>
<organism evidence="6 7">
    <name type="scientific">Streptomyces gulbargensis</name>
    <dbReference type="NCBI Taxonomy" id="364901"/>
    <lineage>
        <taxon>Bacteria</taxon>
        <taxon>Bacillati</taxon>
        <taxon>Actinomycetota</taxon>
        <taxon>Actinomycetes</taxon>
        <taxon>Kitasatosporales</taxon>
        <taxon>Streptomycetaceae</taxon>
        <taxon>Streptomyces</taxon>
    </lineage>
</organism>
<dbReference type="InterPro" id="IPR036388">
    <property type="entry name" value="WH-like_DNA-bd_sf"/>
</dbReference>
<evidence type="ECO:0000313" key="7">
    <source>
        <dbReference type="Proteomes" id="UP001501000"/>
    </source>
</evidence>
<comment type="caution">
    <text evidence="6">The sequence shown here is derived from an EMBL/GenBank/DDBJ whole genome shotgun (WGS) entry which is preliminary data.</text>
</comment>
<keyword evidence="7" id="KW-1185">Reference proteome</keyword>